<keyword evidence="4" id="KW-1185">Reference proteome</keyword>
<evidence type="ECO:0000313" key="4">
    <source>
        <dbReference type="Proteomes" id="UP001390339"/>
    </source>
</evidence>
<dbReference type="EMBL" id="JAPCWZ010000010">
    <property type="protein sequence ID" value="KAK8848910.1"/>
    <property type="molecule type" value="Genomic_DNA"/>
</dbReference>
<evidence type="ECO:0000256" key="1">
    <source>
        <dbReference type="SAM" id="MobiDB-lite"/>
    </source>
</evidence>
<feature type="transmembrane region" description="Helical" evidence="2">
    <location>
        <begin position="169"/>
        <end position="193"/>
    </location>
</feature>
<organism evidence="3 4">
    <name type="scientific">Apiospora arundinis</name>
    <dbReference type="NCBI Taxonomy" id="335852"/>
    <lineage>
        <taxon>Eukaryota</taxon>
        <taxon>Fungi</taxon>
        <taxon>Dikarya</taxon>
        <taxon>Ascomycota</taxon>
        <taxon>Pezizomycotina</taxon>
        <taxon>Sordariomycetes</taxon>
        <taxon>Xylariomycetidae</taxon>
        <taxon>Amphisphaeriales</taxon>
        <taxon>Apiosporaceae</taxon>
        <taxon>Apiospora</taxon>
    </lineage>
</organism>
<feature type="compositionally biased region" description="Basic residues" evidence="1">
    <location>
        <begin position="330"/>
        <end position="342"/>
    </location>
</feature>
<feature type="compositionally biased region" description="Polar residues" evidence="1">
    <location>
        <begin position="388"/>
        <end position="402"/>
    </location>
</feature>
<dbReference type="InterPro" id="IPR027458">
    <property type="entry name" value="STE2_TM1-TM2_sf"/>
</dbReference>
<feature type="transmembrane region" description="Helical" evidence="2">
    <location>
        <begin position="84"/>
        <end position="104"/>
    </location>
</feature>
<dbReference type="Gene3D" id="1.10.287.920">
    <property type="entry name" value="Pheromone alpha factor receptor"/>
    <property type="match status" value="1"/>
</dbReference>
<feature type="transmembrane region" description="Helical" evidence="2">
    <location>
        <begin position="253"/>
        <end position="277"/>
    </location>
</feature>
<dbReference type="PANTHER" id="PTHR28009:SF1">
    <property type="entry name" value="PHEROMONE ALPHA FACTOR RECEPTOR"/>
    <property type="match status" value="1"/>
</dbReference>
<dbReference type="Proteomes" id="UP001390339">
    <property type="component" value="Unassembled WGS sequence"/>
</dbReference>
<dbReference type="InterPro" id="IPR000366">
    <property type="entry name" value="GPCR_STE2"/>
</dbReference>
<evidence type="ECO:0000256" key="2">
    <source>
        <dbReference type="SAM" id="Phobius"/>
    </source>
</evidence>
<proteinExistence type="predicted"/>
<feature type="transmembrane region" description="Helical" evidence="2">
    <location>
        <begin position="289"/>
        <end position="310"/>
    </location>
</feature>
<feature type="region of interest" description="Disordered" evidence="1">
    <location>
        <begin position="376"/>
        <end position="447"/>
    </location>
</feature>
<comment type="caution">
    <text evidence="3">The sequence shown here is derived from an EMBL/GenBank/DDBJ whole genome shotgun (WGS) entry which is preliminary data.</text>
</comment>
<reference evidence="3 4" key="1">
    <citation type="journal article" date="2024" name="IMA Fungus">
        <title>Apiospora arundinis, a panoply of carbohydrate-active enzymes and secondary metabolites.</title>
        <authorList>
            <person name="Sorensen T."/>
            <person name="Petersen C."/>
            <person name="Muurmann A.T."/>
            <person name="Christiansen J.V."/>
            <person name="Brundto M.L."/>
            <person name="Overgaard C.K."/>
            <person name="Boysen A.T."/>
            <person name="Wollenberg R.D."/>
            <person name="Larsen T.O."/>
            <person name="Sorensen J.L."/>
            <person name="Nielsen K.L."/>
            <person name="Sondergaard T.E."/>
        </authorList>
    </citation>
    <scope>NUCLEOTIDE SEQUENCE [LARGE SCALE GENOMIC DNA]</scope>
    <source>
        <strain evidence="3 4">AAU 773</strain>
    </source>
</reference>
<dbReference type="Pfam" id="PF02116">
    <property type="entry name" value="STE2"/>
    <property type="match status" value="1"/>
</dbReference>
<evidence type="ECO:0000313" key="3">
    <source>
        <dbReference type="EMBL" id="KAK8848910.1"/>
    </source>
</evidence>
<dbReference type="PANTHER" id="PTHR28009">
    <property type="entry name" value="PHEROMONE ALPHA FACTOR RECEPTOR"/>
    <property type="match status" value="1"/>
</dbReference>
<protein>
    <submittedName>
        <fullName evidence="3">Fungal pheromone mating factor STE2 GPCR-domain-containing protein</fullName>
    </submittedName>
</protein>
<feature type="transmembrane region" description="Helical" evidence="2">
    <location>
        <begin position="213"/>
        <end position="232"/>
    </location>
</feature>
<feature type="transmembrane region" description="Helical" evidence="2">
    <location>
        <begin position="127"/>
        <end position="148"/>
    </location>
</feature>
<feature type="transmembrane region" description="Helical" evidence="2">
    <location>
        <begin position="48"/>
        <end position="72"/>
    </location>
</feature>
<keyword evidence="2" id="KW-0472">Membrane</keyword>
<sequence>MSDISSIVNTTTSITMDPKNQTFLIAGTDGVVNVPIWMAEIDARRVRLANICISYGVQLGLCLMTLLVTLTLVPVHRMRKCVHLVHLLSLTVAVVRLTLFLMYFPGPLSEFYVSWSHDPTILDPADYYVHIVANAFNPVQFALIEAALIMQTWNLMETCWSSAVWQEALVKASAVLIAVATVVVKSVWVAHYIAALLARATLPIPLDSVGQAATVMGAVSIFYFCGIFFLNLTTHLRITRGLLHRSGRGLTSLEILTIGNGILMVLPSVFAGLDIAASLSGTRVLPFDAGSWVQTFVVVGLPLIGLIARYRGPSSHNPSRRISLFANMPMHHHPHGSGHSKRHNDEEYEDSMPRSFITGDEESFAGAASRSRSLRAAAALRSRRSSRDNATMVGSRSQQDRSSVLFADQHQASNDTDSDGGYIEAQRSHARMVQNPSDDGVTATRQR</sequence>
<accession>A0ABR2HLW3</accession>
<keyword evidence="2" id="KW-1133">Transmembrane helix</keyword>
<keyword evidence="2" id="KW-0812">Transmembrane</keyword>
<name>A0ABR2HLW3_9PEZI</name>
<feature type="region of interest" description="Disordered" evidence="1">
    <location>
        <begin position="328"/>
        <end position="351"/>
    </location>
</feature>
<gene>
    <name evidence="3" type="ORF">PGQ11_015390</name>
</gene>